<comment type="caution">
    <text evidence="1">The sequence shown here is derived from an EMBL/GenBank/DDBJ whole genome shotgun (WGS) entry which is preliminary data.</text>
</comment>
<dbReference type="Gene3D" id="3.20.20.370">
    <property type="entry name" value="Glycoside hydrolase/deacetylase"/>
    <property type="match status" value="1"/>
</dbReference>
<accession>A0A7X1AVM8</accession>
<gene>
    <name evidence="1" type="ORF">H5P30_03240</name>
</gene>
<name>A0A7X1AVM8_9BACT</name>
<dbReference type="RefSeq" id="WP_185691530.1">
    <property type="nucleotide sequence ID" value="NZ_JACHVA010000036.1"/>
</dbReference>
<dbReference type="GO" id="GO:0005975">
    <property type="term" value="P:carbohydrate metabolic process"/>
    <property type="evidence" value="ECO:0007669"/>
    <property type="project" value="InterPro"/>
</dbReference>
<dbReference type="AlphaFoldDB" id="A0A7X1AVM8"/>
<dbReference type="Proteomes" id="UP000525652">
    <property type="component" value="Unassembled WGS sequence"/>
</dbReference>
<evidence type="ECO:0000313" key="1">
    <source>
        <dbReference type="EMBL" id="MBC2600792.1"/>
    </source>
</evidence>
<dbReference type="InterPro" id="IPR011330">
    <property type="entry name" value="Glyco_hydro/deAcase_b/a-brl"/>
</dbReference>
<sequence length="240" mass="27145">MMKNLGADPIVVIKADDLVCHSNGTVFGSQWDRFFELAADEGIKVSAGIIGKSLQQGTPEYFDQIRALEESGQVEFWNHGYTHGRDSETGESEFKGPDFETQLETLVRTQDLASEKLGFTLHSFGSPFNANDANTVEAIRATPEIMSWLYGSKDAELLPGQVALIRFIDIEQPVHHPNYEAFKSDYLEKPDIPYYVLQVHPGGWDSERLDQFRQVVNFLQEQNAEFLTPSELKERLLSKE</sequence>
<protein>
    <submittedName>
        <fullName evidence="1">Polysaccharide deacetylase family protein</fullName>
    </submittedName>
</protein>
<proteinExistence type="predicted"/>
<dbReference type="EMBL" id="JACHVA010000036">
    <property type="protein sequence ID" value="MBC2600792.1"/>
    <property type="molecule type" value="Genomic_DNA"/>
</dbReference>
<reference evidence="1 2" key="1">
    <citation type="submission" date="2020-07" db="EMBL/GenBank/DDBJ databases">
        <authorList>
            <person name="Feng X."/>
        </authorList>
    </citation>
    <scope>NUCLEOTIDE SEQUENCE [LARGE SCALE GENOMIC DNA]</scope>
    <source>
        <strain evidence="1 2">JCM14086</strain>
    </source>
</reference>
<organism evidence="1 2">
    <name type="scientific">Puniceicoccus vermicola</name>
    <dbReference type="NCBI Taxonomy" id="388746"/>
    <lineage>
        <taxon>Bacteria</taxon>
        <taxon>Pseudomonadati</taxon>
        <taxon>Verrucomicrobiota</taxon>
        <taxon>Opitutia</taxon>
        <taxon>Puniceicoccales</taxon>
        <taxon>Puniceicoccaceae</taxon>
        <taxon>Puniceicoccus</taxon>
    </lineage>
</organism>
<keyword evidence="2" id="KW-1185">Reference proteome</keyword>
<dbReference type="SUPFAM" id="SSF88713">
    <property type="entry name" value="Glycoside hydrolase/deacetylase"/>
    <property type="match status" value="1"/>
</dbReference>
<evidence type="ECO:0000313" key="2">
    <source>
        <dbReference type="Proteomes" id="UP000525652"/>
    </source>
</evidence>